<dbReference type="SMART" id="SM00028">
    <property type="entry name" value="TPR"/>
    <property type="match status" value="3"/>
</dbReference>
<dbReference type="InterPro" id="IPR011990">
    <property type="entry name" value="TPR-like_helical_dom_sf"/>
</dbReference>
<dbReference type="PROSITE" id="PS50005">
    <property type="entry name" value="TPR"/>
    <property type="match status" value="1"/>
</dbReference>
<dbReference type="AlphaFoldDB" id="A0A427YES6"/>
<evidence type="ECO:0000256" key="6">
    <source>
        <dbReference type="SAM" id="MobiDB-lite"/>
    </source>
</evidence>
<evidence type="ECO:0000259" key="7">
    <source>
        <dbReference type="Pfam" id="PF13877"/>
    </source>
</evidence>
<evidence type="ECO:0000313" key="8">
    <source>
        <dbReference type="EMBL" id="RSH89477.1"/>
    </source>
</evidence>
<feature type="repeat" description="TPR" evidence="5">
    <location>
        <begin position="62"/>
        <end position="95"/>
    </location>
</feature>
<dbReference type="GO" id="GO:0005739">
    <property type="term" value="C:mitochondrion"/>
    <property type="evidence" value="ECO:0007669"/>
    <property type="project" value="TreeGrafter"/>
</dbReference>
<evidence type="ECO:0000256" key="5">
    <source>
        <dbReference type="PROSITE-ProRule" id="PRU00339"/>
    </source>
</evidence>
<evidence type="ECO:0000256" key="2">
    <source>
        <dbReference type="ARBA" id="ARBA00022490"/>
    </source>
</evidence>
<dbReference type="InterPro" id="IPR051982">
    <property type="entry name" value="CiliaryAsmbly_MitoImport"/>
</dbReference>
<dbReference type="GO" id="GO:0006626">
    <property type="term" value="P:protein targeting to mitochondrion"/>
    <property type="evidence" value="ECO:0007669"/>
    <property type="project" value="TreeGrafter"/>
</dbReference>
<proteinExistence type="predicted"/>
<comment type="caution">
    <text evidence="8">The sequence shown here is derived from an EMBL/GenBank/DDBJ whole genome shotgun (WGS) entry which is preliminary data.</text>
</comment>
<dbReference type="Gene3D" id="1.25.40.10">
    <property type="entry name" value="Tetratricopeptide repeat domain"/>
    <property type="match status" value="1"/>
</dbReference>
<dbReference type="Pfam" id="PF13432">
    <property type="entry name" value="TPR_16"/>
    <property type="match status" value="1"/>
</dbReference>
<dbReference type="GO" id="GO:0031072">
    <property type="term" value="F:heat shock protein binding"/>
    <property type="evidence" value="ECO:0007669"/>
    <property type="project" value="TreeGrafter"/>
</dbReference>
<feature type="compositionally biased region" description="Polar residues" evidence="6">
    <location>
        <begin position="218"/>
        <end position="234"/>
    </location>
</feature>
<feature type="region of interest" description="Disordered" evidence="6">
    <location>
        <begin position="141"/>
        <end position="177"/>
    </location>
</feature>
<sequence length="359" mass="37866">MGVNVNVNVNGEGASRSSSSPVHDVPRSLRARQDGNAAFRKGKWVESIGHYTDAAVHNPSDSIAYSNRAEAYLKLDKFLDAERDCTAALSLQPDSVKALYRRALSRKGLGRVSQAIQDLETLLTLDSSNTSALEEMKELHQLQSEEESKGVQPTASKVPNEAAPRNHNRVSSGQSAAVAIDDRTKAESSSFAALRKDRGAKKSSFVSIPAVPKPAANAMQTSSISETPIDQPPSSVGPAAPERDPPPVTASVGPGAGLEILRHVARCSPTEAWAYLVLYPPAMLPAVLSSLLDPEALGSILPALAYGASVPQDRGKVLTIVEGLRATPRWKMNVAMLSASERAAGATAWAAAGGEGSWS</sequence>
<evidence type="ECO:0000313" key="9">
    <source>
        <dbReference type="Proteomes" id="UP000279259"/>
    </source>
</evidence>
<keyword evidence="9" id="KW-1185">Reference proteome</keyword>
<evidence type="ECO:0000256" key="4">
    <source>
        <dbReference type="ARBA" id="ARBA00022803"/>
    </source>
</evidence>
<dbReference type="PANTHER" id="PTHR45984">
    <property type="entry name" value="RNA (RNA) POLYMERASE II ASSOCIATED PROTEIN HOMOLOG"/>
    <property type="match status" value="1"/>
</dbReference>
<dbReference type="SUPFAM" id="SSF48452">
    <property type="entry name" value="TPR-like"/>
    <property type="match status" value="1"/>
</dbReference>
<dbReference type="STRING" id="1890683.A0A427YES6"/>
<evidence type="ECO:0000256" key="3">
    <source>
        <dbReference type="ARBA" id="ARBA00022737"/>
    </source>
</evidence>
<dbReference type="Proteomes" id="UP000279259">
    <property type="component" value="Unassembled WGS sequence"/>
</dbReference>
<dbReference type="Pfam" id="PF13877">
    <property type="entry name" value="RPAP3_C"/>
    <property type="match status" value="1"/>
</dbReference>
<feature type="compositionally biased region" description="Low complexity" evidence="6">
    <location>
        <begin position="1"/>
        <end position="10"/>
    </location>
</feature>
<gene>
    <name evidence="8" type="ORF">EHS25_002026</name>
</gene>
<keyword evidence="2" id="KW-0963">Cytoplasm</keyword>
<accession>A0A427YES6</accession>
<dbReference type="EMBL" id="RSCD01000013">
    <property type="protein sequence ID" value="RSH89477.1"/>
    <property type="molecule type" value="Genomic_DNA"/>
</dbReference>
<organism evidence="8 9">
    <name type="scientific">Saitozyma podzolica</name>
    <dbReference type="NCBI Taxonomy" id="1890683"/>
    <lineage>
        <taxon>Eukaryota</taxon>
        <taxon>Fungi</taxon>
        <taxon>Dikarya</taxon>
        <taxon>Basidiomycota</taxon>
        <taxon>Agaricomycotina</taxon>
        <taxon>Tremellomycetes</taxon>
        <taxon>Tremellales</taxon>
        <taxon>Trimorphomycetaceae</taxon>
        <taxon>Saitozyma</taxon>
    </lineage>
</organism>
<feature type="region of interest" description="Disordered" evidence="6">
    <location>
        <begin position="216"/>
        <end position="248"/>
    </location>
</feature>
<keyword evidence="4 5" id="KW-0802">TPR repeat</keyword>
<keyword evidence="3" id="KW-0677">Repeat</keyword>
<comment type="subcellular location">
    <subcellularLocation>
        <location evidence="1">Cytoplasm</location>
    </subcellularLocation>
</comment>
<dbReference type="InterPro" id="IPR025986">
    <property type="entry name" value="RPAP3-like_C"/>
</dbReference>
<name>A0A427YES6_9TREE</name>
<reference evidence="8 9" key="1">
    <citation type="submission" date="2018-11" db="EMBL/GenBank/DDBJ databases">
        <title>Genome sequence of Saitozyma podzolica DSM 27192.</title>
        <authorList>
            <person name="Aliyu H."/>
            <person name="Gorte O."/>
            <person name="Ochsenreither K."/>
        </authorList>
    </citation>
    <scope>NUCLEOTIDE SEQUENCE [LARGE SCALE GENOMIC DNA]</scope>
    <source>
        <strain evidence="8 9">DSM 27192</strain>
    </source>
</reference>
<dbReference type="InterPro" id="IPR019734">
    <property type="entry name" value="TPR_rpt"/>
</dbReference>
<protein>
    <recommendedName>
        <fullName evidence="7">RNA-polymerase II-associated protein 3-like C-terminal domain-containing protein</fullName>
    </recommendedName>
</protein>
<dbReference type="OrthoDB" id="629492at2759"/>
<feature type="region of interest" description="Disordered" evidence="6">
    <location>
        <begin position="1"/>
        <end position="28"/>
    </location>
</feature>
<dbReference type="GO" id="GO:0005829">
    <property type="term" value="C:cytosol"/>
    <property type="evidence" value="ECO:0007669"/>
    <property type="project" value="TreeGrafter"/>
</dbReference>
<feature type="domain" description="RNA-polymerase II-associated protein 3-like C-terminal" evidence="7">
    <location>
        <begin position="262"/>
        <end position="342"/>
    </location>
</feature>
<dbReference type="PANTHER" id="PTHR45984:SF1">
    <property type="entry name" value="SPAG1 AXONEMAL DYNEIN ASSEMBLY FACTOR"/>
    <property type="match status" value="1"/>
</dbReference>
<evidence type="ECO:0000256" key="1">
    <source>
        <dbReference type="ARBA" id="ARBA00004496"/>
    </source>
</evidence>